<dbReference type="SUPFAM" id="SSF160379">
    <property type="entry name" value="SP0830-like"/>
    <property type="match status" value="1"/>
</dbReference>
<dbReference type="Gene3D" id="3.30.70.1280">
    <property type="entry name" value="SP0830-like domains"/>
    <property type="match status" value="1"/>
</dbReference>
<dbReference type="Proteomes" id="UP000279275">
    <property type="component" value="Unassembled WGS sequence"/>
</dbReference>
<gene>
    <name evidence="1" type="ORF">EBN03_03860</name>
</gene>
<proteinExistence type="predicted"/>
<evidence type="ECO:0000313" key="2">
    <source>
        <dbReference type="Proteomes" id="UP000279275"/>
    </source>
</evidence>
<accession>A0A3M2LD65</accession>
<name>A0A3M2LD65_9NOCA</name>
<sequence length="179" mass="19302">MTRYAAFLRGIMPSNPNMRNDRLRAVVEGLGFDGVGSVLSSGNIVFGCAQTDPAELEDKIQAALRAELGIGGGTIVRARDELRALVDSDPFADLTHGRGSYLTATFLKQPMPGPLATAPPELAAAVRVVRYDVPARAVLSVIDNTSAETSKYMGWVEQVYGKDITTRTWLTVHKVLAKL</sequence>
<organism evidence="1 2">
    <name type="scientific">Nocardia stercoris</name>
    <dbReference type="NCBI Taxonomy" id="2483361"/>
    <lineage>
        <taxon>Bacteria</taxon>
        <taxon>Bacillati</taxon>
        <taxon>Actinomycetota</taxon>
        <taxon>Actinomycetes</taxon>
        <taxon>Mycobacteriales</taxon>
        <taxon>Nocardiaceae</taxon>
        <taxon>Nocardia</taxon>
    </lineage>
</organism>
<dbReference type="InterPro" id="IPR012545">
    <property type="entry name" value="DUF1697"/>
</dbReference>
<dbReference type="PANTHER" id="PTHR36439:SF1">
    <property type="entry name" value="DUF1697 DOMAIN-CONTAINING PROTEIN"/>
    <property type="match status" value="1"/>
</dbReference>
<dbReference type="OrthoDB" id="9806494at2"/>
<dbReference type="AlphaFoldDB" id="A0A3M2LD65"/>
<dbReference type="PANTHER" id="PTHR36439">
    <property type="entry name" value="BLL4334 PROTEIN"/>
    <property type="match status" value="1"/>
</dbReference>
<dbReference type="RefSeq" id="WP_122186387.1">
    <property type="nucleotide sequence ID" value="NZ_RFFH01000001.1"/>
</dbReference>
<dbReference type="PIRSF" id="PIRSF008502">
    <property type="entry name" value="UCP008502"/>
    <property type="match status" value="1"/>
</dbReference>
<reference evidence="1 2" key="1">
    <citation type="submission" date="2018-10" db="EMBL/GenBank/DDBJ databases">
        <title>Isolation from cow dung.</title>
        <authorList>
            <person name="Ling L."/>
        </authorList>
    </citation>
    <scope>NUCLEOTIDE SEQUENCE [LARGE SCALE GENOMIC DNA]</scope>
    <source>
        <strain evidence="1 2">NEAU-LL90</strain>
    </source>
</reference>
<dbReference type="EMBL" id="RFFH01000001">
    <property type="protein sequence ID" value="RMI35412.1"/>
    <property type="molecule type" value="Genomic_DNA"/>
</dbReference>
<comment type="caution">
    <text evidence="1">The sequence shown here is derived from an EMBL/GenBank/DDBJ whole genome shotgun (WGS) entry which is preliminary data.</text>
</comment>
<dbReference type="Pfam" id="PF08002">
    <property type="entry name" value="DUF1697"/>
    <property type="match status" value="1"/>
</dbReference>
<protein>
    <submittedName>
        <fullName evidence="1">DUF1697 domain-containing protein</fullName>
    </submittedName>
</protein>
<evidence type="ECO:0000313" key="1">
    <source>
        <dbReference type="EMBL" id="RMI35412.1"/>
    </source>
</evidence>
<keyword evidence="2" id="KW-1185">Reference proteome</keyword>